<evidence type="ECO:0000313" key="2">
    <source>
        <dbReference type="EMBL" id="QCX39072.1"/>
    </source>
</evidence>
<evidence type="ECO:0000256" key="1">
    <source>
        <dbReference type="SAM" id="SignalP"/>
    </source>
</evidence>
<feature type="signal peptide" evidence="1">
    <location>
        <begin position="1"/>
        <end position="19"/>
    </location>
</feature>
<keyword evidence="3" id="KW-1185">Reference proteome</keyword>
<gene>
    <name evidence="2" type="ORF">FF125_11735</name>
</gene>
<protein>
    <submittedName>
        <fullName evidence="2">DUF541 domain-containing protein</fullName>
    </submittedName>
</protein>
<dbReference type="Gene3D" id="3.30.110.170">
    <property type="entry name" value="Protein of unknown function (DUF541), domain 1"/>
    <property type="match status" value="1"/>
</dbReference>
<dbReference type="InterPro" id="IPR007497">
    <property type="entry name" value="SIMPL/DUF541"/>
</dbReference>
<reference evidence="2 3" key="1">
    <citation type="submission" date="2019-05" db="EMBL/GenBank/DDBJ databases">
        <title>Algicella ahnfeltiae gen. nov., sp. nov., a novel marine bacterium of the family Flavobacteriaceae isolated from a red alga.</title>
        <authorList>
            <person name="Nedashkovskaya O.I."/>
            <person name="Kukhlevskiy A.D."/>
            <person name="Kim S.-G."/>
            <person name="Zhukova N.V."/>
            <person name="Mikhailov V.V."/>
        </authorList>
    </citation>
    <scope>NUCLEOTIDE SEQUENCE [LARGE SCALE GENOMIC DNA]</scope>
    <source>
        <strain evidence="2 3">10Alg115</strain>
    </source>
</reference>
<dbReference type="EMBL" id="CP040749">
    <property type="protein sequence ID" value="QCX39072.1"/>
    <property type="molecule type" value="Genomic_DNA"/>
</dbReference>
<organism evidence="2 3">
    <name type="scientific">Aureibaculum algae</name>
    <dbReference type="NCBI Taxonomy" id="2584122"/>
    <lineage>
        <taxon>Bacteria</taxon>
        <taxon>Pseudomonadati</taxon>
        <taxon>Bacteroidota</taxon>
        <taxon>Flavobacteriia</taxon>
        <taxon>Flavobacteriales</taxon>
        <taxon>Flavobacteriaceae</taxon>
        <taxon>Aureibaculum</taxon>
    </lineage>
</organism>
<dbReference type="Proteomes" id="UP000306229">
    <property type="component" value="Chromosome"/>
</dbReference>
<evidence type="ECO:0000313" key="3">
    <source>
        <dbReference type="Proteomes" id="UP000306229"/>
    </source>
</evidence>
<dbReference type="AlphaFoldDB" id="A0A5B7TWM9"/>
<accession>A0A5B7TWM9</accession>
<name>A0A5B7TWM9_9FLAO</name>
<keyword evidence="1" id="KW-0732">Signal</keyword>
<dbReference type="OrthoDB" id="1176068at2"/>
<sequence length="208" mass="24437">MKNLIVHIIFLATTMLTFAQENIPYIEVSGIVNTEMTTERYVLNIEITDFIKYDNLPENVNKQVVKFLKTKENYFKKLKDVGIDTEKFIENPIIYRAYDKDKEGATYIYETTSEKEYIKLVNIKSEGVDIISRTIIFKMSDEQRAKNLMKALENAKHKAQVIASNSGRKIGEIIMIIDHNRNTIKETLYYLNPDRENQYYITVRFKII</sequence>
<dbReference type="Pfam" id="PF04402">
    <property type="entry name" value="SIMPL"/>
    <property type="match status" value="1"/>
</dbReference>
<dbReference type="RefSeq" id="WP_138949938.1">
    <property type="nucleotide sequence ID" value="NZ_CP040749.1"/>
</dbReference>
<dbReference type="KEGG" id="fbe:FF125_11735"/>
<proteinExistence type="predicted"/>
<feature type="chain" id="PRO_5023139636" evidence="1">
    <location>
        <begin position="20"/>
        <end position="208"/>
    </location>
</feature>